<feature type="compositionally biased region" description="Polar residues" evidence="5">
    <location>
        <begin position="334"/>
        <end position="348"/>
    </location>
</feature>
<accession>A0AB39QHM5</accession>
<dbReference type="Gene3D" id="1.20.120.1630">
    <property type="match status" value="1"/>
</dbReference>
<feature type="compositionally biased region" description="Basic residues" evidence="5">
    <location>
        <begin position="262"/>
        <end position="275"/>
    </location>
</feature>
<dbReference type="RefSeq" id="WP_369221436.1">
    <property type="nucleotide sequence ID" value="NZ_CP163441.1"/>
</dbReference>
<feature type="transmembrane region" description="Helical" evidence="6">
    <location>
        <begin position="39"/>
        <end position="63"/>
    </location>
</feature>
<reference evidence="7" key="1">
    <citation type="submission" date="2024-07" db="EMBL/GenBank/DDBJ databases">
        <authorList>
            <person name="Yu S.T."/>
        </authorList>
    </citation>
    <scope>NUCLEOTIDE SEQUENCE</scope>
    <source>
        <strain evidence="7">R39</strain>
    </source>
</reference>
<dbReference type="Pfam" id="PF04191">
    <property type="entry name" value="PEMT"/>
    <property type="match status" value="1"/>
</dbReference>
<dbReference type="GO" id="GO:0008168">
    <property type="term" value="F:methyltransferase activity"/>
    <property type="evidence" value="ECO:0007669"/>
    <property type="project" value="UniProtKB-KW"/>
</dbReference>
<evidence type="ECO:0000256" key="2">
    <source>
        <dbReference type="ARBA" id="ARBA00022692"/>
    </source>
</evidence>
<feature type="compositionally biased region" description="Basic and acidic residues" evidence="5">
    <location>
        <begin position="386"/>
        <end position="397"/>
    </location>
</feature>
<dbReference type="GO" id="GO:0012505">
    <property type="term" value="C:endomembrane system"/>
    <property type="evidence" value="ECO:0007669"/>
    <property type="project" value="UniProtKB-SubCell"/>
</dbReference>
<evidence type="ECO:0000313" key="7">
    <source>
        <dbReference type="EMBL" id="XDQ41857.1"/>
    </source>
</evidence>
<evidence type="ECO:0000256" key="1">
    <source>
        <dbReference type="ARBA" id="ARBA00004127"/>
    </source>
</evidence>
<keyword evidence="2 6" id="KW-0812">Transmembrane</keyword>
<proteinExistence type="predicted"/>
<keyword evidence="3 6" id="KW-1133">Transmembrane helix</keyword>
<evidence type="ECO:0000256" key="6">
    <source>
        <dbReference type="SAM" id="Phobius"/>
    </source>
</evidence>
<feature type="transmembrane region" description="Helical" evidence="6">
    <location>
        <begin position="98"/>
        <end position="117"/>
    </location>
</feature>
<dbReference type="EMBL" id="CP163441">
    <property type="protein sequence ID" value="XDQ41857.1"/>
    <property type="molecule type" value="Genomic_DNA"/>
</dbReference>
<evidence type="ECO:0000256" key="3">
    <source>
        <dbReference type="ARBA" id="ARBA00022989"/>
    </source>
</evidence>
<feature type="compositionally biased region" description="Basic and acidic residues" evidence="5">
    <location>
        <begin position="243"/>
        <end position="261"/>
    </location>
</feature>
<keyword evidence="7" id="KW-0808">Transferase</keyword>
<feature type="transmembrane region" description="Helical" evidence="6">
    <location>
        <begin position="146"/>
        <end position="174"/>
    </location>
</feature>
<evidence type="ECO:0000256" key="5">
    <source>
        <dbReference type="SAM" id="MobiDB-lite"/>
    </source>
</evidence>
<organism evidence="7">
    <name type="scientific">Streptomyces sp. R39</name>
    <dbReference type="NCBI Taxonomy" id="3238631"/>
    <lineage>
        <taxon>Bacteria</taxon>
        <taxon>Bacillati</taxon>
        <taxon>Actinomycetota</taxon>
        <taxon>Actinomycetes</taxon>
        <taxon>Kitasatosporales</taxon>
        <taxon>Streptomycetaceae</taxon>
        <taxon>Streptomyces</taxon>
    </lineage>
</organism>
<feature type="transmembrane region" description="Helical" evidence="6">
    <location>
        <begin position="6"/>
        <end position="27"/>
    </location>
</feature>
<dbReference type="PANTHER" id="PTHR12714:SF9">
    <property type="entry name" value="PROTEIN-S-ISOPRENYLCYSTEINE O-METHYLTRANSFERASE"/>
    <property type="match status" value="1"/>
</dbReference>
<evidence type="ECO:0000256" key="4">
    <source>
        <dbReference type="ARBA" id="ARBA00023136"/>
    </source>
</evidence>
<comment type="subcellular location">
    <subcellularLocation>
        <location evidence="1">Endomembrane system</location>
        <topology evidence="1">Multi-pass membrane protein</topology>
    </subcellularLocation>
</comment>
<sequence length="397" mass="44421">MDDAAYGLWPLVVLNTLLFIAFAAGFFRPRTKRDWRAMGAYSAFLVALFTEMYGIPLTVYLLGSWLGSRFPLLKNTHAGGHLWNDLTGWSGDPHRSPFHLAGYVAIGTGFWLIAAAWRRLHEAVQHDHLATTGPYAWVRHPQYDGFLLAMIGFLLQWPTIPTLIMFPILVYVYARLARSEEREVAAHFGEQWTAYAERTPAFWPKLRHRPSGARRSPVAGRRSPVAGRRSPVAGQYPRPAAARHPEVSRDDSTDLGPDHRRPPDRHRVRIPRAPRGRSVARGDHRSAGGRCARPPRAPGRRGARRCLGPVGRHQHRRGTDLGRRRHPARHPQPDSGQGPTDVMTSNPTAPEGSDEQTGSTTANEGRYDGSRRPLPDRGVPLPARARRVDDGSTLRKR</sequence>
<gene>
    <name evidence="7" type="ORF">AB5J52_06000</name>
</gene>
<dbReference type="GO" id="GO:0032259">
    <property type="term" value="P:methylation"/>
    <property type="evidence" value="ECO:0007669"/>
    <property type="project" value="UniProtKB-KW"/>
</dbReference>
<keyword evidence="4 6" id="KW-0472">Membrane</keyword>
<name>A0AB39QHM5_9ACTN</name>
<protein>
    <submittedName>
        <fullName evidence="7">Methyltransferase</fullName>
    </submittedName>
</protein>
<feature type="region of interest" description="Disordered" evidence="5">
    <location>
        <begin position="206"/>
        <end position="397"/>
    </location>
</feature>
<keyword evidence="7" id="KW-0489">Methyltransferase</keyword>
<feature type="compositionally biased region" description="Basic and acidic residues" evidence="5">
    <location>
        <begin position="365"/>
        <end position="375"/>
    </location>
</feature>
<dbReference type="AlphaFoldDB" id="A0AB39QHM5"/>
<dbReference type="PANTHER" id="PTHR12714">
    <property type="entry name" value="PROTEIN-S ISOPRENYLCYSTEINE O-METHYLTRANSFERASE"/>
    <property type="match status" value="1"/>
</dbReference>
<dbReference type="InterPro" id="IPR007318">
    <property type="entry name" value="Phopholipid_MeTrfase"/>
</dbReference>